<dbReference type="InterPro" id="IPR013320">
    <property type="entry name" value="ConA-like_dom_sf"/>
</dbReference>
<proteinExistence type="inferred from homology"/>
<dbReference type="eggNOG" id="COG4289">
    <property type="taxonomic scope" value="Bacteria"/>
</dbReference>
<organism evidence="3 4">
    <name type="scientific">Galbibacter orientalis DSM 19592</name>
    <dbReference type="NCBI Taxonomy" id="926559"/>
    <lineage>
        <taxon>Bacteria</taxon>
        <taxon>Pseudomonadati</taxon>
        <taxon>Bacteroidota</taxon>
        <taxon>Flavobacteriia</taxon>
        <taxon>Flavobacteriales</taxon>
        <taxon>Flavobacteriaceae</taxon>
        <taxon>Galbibacter</taxon>
    </lineage>
</organism>
<dbReference type="Pfam" id="PF10022">
    <property type="entry name" value="DUF2264"/>
    <property type="match status" value="1"/>
</dbReference>
<dbReference type="PANTHER" id="PTHR35339:SF3">
    <property type="entry name" value="DUF2264 DOMAIN-CONTAINING PROTEIN"/>
    <property type="match status" value="1"/>
</dbReference>
<dbReference type="Pfam" id="PF00722">
    <property type="entry name" value="Glyco_hydro_16"/>
    <property type="match status" value="1"/>
</dbReference>
<dbReference type="GO" id="GO:0004553">
    <property type="term" value="F:hydrolase activity, hydrolyzing O-glycosyl compounds"/>
    <property type="evidence" value="ECO:0007669"/>
    <property type="project" value="InterPro"/>
</dbReference>
<reference evidence="3 4" key="1">
    <citation type="submission" date="2012-02" db="EMBL/GenBank/DDBJ databases">
        <title>Improved High-Quality Draft genome of Joostella marina DSM 19592.</title>
        <authorList>
            <consortium name="US DOE Joint Genome Institute (JGI-PGF)"/>
            <person name="Lucas S."/>
            <person name="Copeland A."/>
            <person name="Lapidus A."/>
            <person name="Bruce D."/>
            <person name="Goodwin L."/>
            <person name="Pitluck S."/>
            <person name="Peters L."/>
            <person name="Chertkov O."/>
            <person name="Ovchinnikova G."/>
            <person name="Kyrpides N."/>
            <person name="Mavromatis K."/>
            <person name="Detter J.C."/>
            <person name="Han C."/>
            <person name="Land M."/>
            <person name="Hauser L."/>
            <person name="Markowitz V."/>
            <person name="Cheng J.-F."/>
            <person name="Hugenholtz P."/>
            <person name="Woyke T."/>
            <person name="Wu D."/>
            <person name="Tindall B."/>
            <person name="Brambilla E."/>
            <person name="Klenk H.-P."/>
            <person name="Eisen J.A."/>
        </authorList>
    </citation>
    <scope>NUCLEOTIDE SEQUENCE [LARGE SCALE GENOMIC DNA]</scope>
    <source>
        <strain evidence="3 4">DSM 19592</strain>
    </source>
</reference>
<dbReference type="AlphaFoldDB" id="I3C1F0"/>
<evidence type="ECO:0000256" key="1">
    <source>
        <dbReference type="ARBA" id="ARBA00006865"/>
    </source>
</evidence>
<evidence type="ECO:0000313" key="3">
    <source>
        <dbReference type="EMBL" id="EIJ37443.1"/>
    </source>
</evidence>
<dbReference type="InterPro" id="IPR016624">
    <property type="entry name" value="UCP014753"/>
</dbReference>
<evidence type="ECO:0000313" key="4">
    <source>
        <dbReference type="Proteomes" id="UP000004690"/>
    </source>
</evidence>
<dbReference type="eggNOG" id="COG2273">
    <property type="taxonomic scope" value="Bacteria"/>
</dbReference>
<dbReference type="Gene3D" id="2.60.120.200">
    <property type="match status" value="1"/>
</dbReference>
<evidence type="ECO:0000259" key="2">
    <source>
        <dbReference type="PROSITE" id="PS51762"/>
    </source>
</evidence>
<dbReference type="InterPro" id="IPR049349">
    <property type="entry name" value="DUF2264_N"/>
</dbReference>
<dbReference type="InterPro" id="IPR000757">
    <property type="entry name" value="Beta-glucanase-like"/>
</dbReference>
<dbReference type="HOGENOM" id="CLU_415485_0_0_10"/>
<feature type="domain" description="GH16" evidence="2">
    <location>
        <begin position="427"/>
        <end position="660"/>
    </location>
</feature>
<comment type="similarity">
    <text evidence="1">Belongs to the glycosyl hydrolase 16 family.</text>
</comment>
<dbReference type="GO" id="GO:0005975">
    <property type="term" value="P:carbohydrate metabolic process"/>
    <property type="evidence" value="ECO:0007669"/>
    <property type="project" value="InterPro"/>
</dbReference>
<dbReference type="STRING" id="926559.JoomaDRAFT_0386"/>
<dbReference type="EMBL" id="JH651380">
    <property type="protein sequence ID" value="EIJ37443.1"/>
    <property type="molecule type" value="Genomic_DNA"/>
</dbReference>
<dbReference type="SUPFAM" id="SSF49899">
    <property type="entry name" value="Concanavalin A-like lectins/glucanases"/>
    <property type="match status" value="1"/>
</dbReference>
<sequence>MIKRIVVLIIYIIPFLGLTNSVKPNEVLKDTTDRAYFVQMMNKIAYPVIKSLSEDKLKEKMPVEKAINPYGGREQVTYLEAFGRTLVGIAPWLELGPDATEEGKLREEYIQLCVKAIDNATNPSAKDYMNFTEGGQPLVDAAFLAEALIRAPHQLWDNLTAETQQNVLRELKKTRTISPPYMNWLLFSATVEAALLKFGGEADMMRMEYALFKHDEWYLGDGMYGDGPDFHWDYYNSYVIQPMILDVLLVLEEKKEELKYWRYKNKFIDRANVFIERAQRYAAIQERLISPEGTFPPIGRSLAYRCGAFQLLSQVALMQKLPKNINPAQVRSALLAVIKNQMEAPGTFDENGWLQIGFYGKQKEIAEPYISTGSLYLCSTAFLVLGLPQQTPFWAAPSANWTQKNIWSGKEAKIDHAYSGNYHKNEDNWETVTDSSSFLSKKEFNKHWNYFYPWGTDHNGTARMYKSNVSLNDGVLELKAERTSKNEGKSKSSPHLEIKYKSGAIHAKHKIVVNKAYPEYEVTGEFKAPTSSGTWPAFWLTAVDGWPPETDILEFKGDDVNWQNTFLTPQNVTTIKKKIPDASKEWHTYTAKLKRVDNTHTTITYFIDGKQTGVHYTDFTDKPLWLIINLQMEGSSGNANGLEQASYFSKNVTIKRISAK</sequence>
<dbReference type="PANTHER" id="PTHR35339">
    <property type="entry name" value="LINALOOL DEHYDRATASE_ISOMERASE DOMAIN-CONTAINING PROTEIN"/>
    <property type="match status" value="1"/>
</dbReference>
<protein>
    <recommendedName>
        <fullName evidence="2">GH16 domain-containing protein</fullName>
    </recommendedName>
</protein>
<dbReference type="RefSeq" id="WP_008616333.1">
    <property type="nucleotide sequence ID" value="NZ_JH651380.1"/>
</dbReference>
<dbReference type="PROSITE" id="PS51762">
    <property type="entry name" value="GH16_2"/>
    <property type="match status" value="1"/>
</dbReference>
<keyword evidence="4" id="KW-1185">Reference proteome</keyword>
<accession>I3C1F0</accession>
<gene>
    <name evidence="3" type="ORF">JoomaDRAFT_0386</name>
</gene>
<dbReference type="OrthoDB" id="9813465at2"/>
<dbReference type="Proteomes" id="UP000004690">
    <property type="component" value="Unassembled WGS sequence"/>
</dbReference>
<name>I3C1F0_9FLAO</name>